<dbReference type="Proteomes" id="UP001497497">
    <property type="component" value="Unassembled WGS sequence"/>
</dbReference>
<organism evidence="7 8">
    <name type="scientific">Lymnaea stagnalis</name>
    <name type="common">Great pond snail</name>
    <name type="synonym">Helix stagnalis</name>
    <dbReference type="NCBI Taxonomy" id="6523"/>
    <lineage>
        <taxon>Eukaryota</taxon>
        <taxon>Metazoa</taxon>
        <taxon>Spiralia</taxon>
        <taxon>Lophotrochozoa</taxon>
        <taxon>Mollusca</taxon>
        <taxon>Gastropoda</taxon>
        <taxon>Heterobranchia</taxon>
        <taxon>Euthyneura</taxon>
        <taxon>Panpulmonata</taxon>
        <taxon>Hygrophila</taxon>
        <taxon>Lymnaeoidea</taxon>
        <taxon>Lymnaeidae</taxon>
        <taxon>Lymnaea</taxon>
    </lineage>
</organism>
<evidence type="ECO:0000256" key="1">
    <source>
        <dbReference type="ARBA" id="ARBA00004123"/>
    </source>
</evidence>
<keyword evidence="8" id="KW-1185">Reference proteome</keyword>
<accession>A0AAV2H7E3</accession>
<reference evidence="7 8" key="1">
    <citation type="submission" date="2024-04" db="EMBL/GenBank/DDBJ databases">
        <authorList>
            <consortium name="Genoscope - CEA"/>
            <person name="William W."/>
        </authorList>
    </citation>
    <scope>NUCLEOTIDE SEQUENCE [LARGE SCALE GENOMIC DNA]</scope>
</reference>
<comment type="caution">
    <text evidence="7">The sequence shown here is derived from an EMBL/GenBank/DDBJ whole genome shotgun (WGS) entry which is preliminary data.</text>
</comment>
<proteinExistence type="inferred from homology"/>
<evidence type="ECO:0000313" key="8">
    <source>
        <dbReference type="Proteomes" id="UP001497497"/>
    </source>
</evidence>
<evidence type="ECO:0000256" key="3">
    <source>
        <dbReference type="ARBA" id="ARBA00005566"/>
    </source>
</evidence>
<dbReference type="PANTHER" id="PTHR46790">
    <property type="entry name" value="CENTROMERE PROTEIN N"/>
    <property type="match status" value="1"/>
</dbReference>
<evidence type="ECO:0000256" key="4">
    <source>
        <dbReference type="ARBA" id="ARBA00022454"/>
    </source>
</evidence>
<dbReference type="GO" id="GO:0000775">
    <property type="term" value="C:chromosome, centromeric region"/>
    <property type="evidence" value="ECO:0007669"/>
    <property type="project" value="UniProtKB-SubCell"/>
</dbReference>
<dbReference type="EMBL" id="CAXITT010000043">
    <property type="protein sequence ID" value="CAL1529120.1"/>
    <property type="molecule type" value="Genomic_DNA"/>
</dbReference>
<evidence type="ECO:0000313" key="7">
    <source>
        <dbReference type="EMBL" id="CAL1529120.1"/>
    </source>
</evidence>
<name>A0AAV2H7E3_LYMST</name>
<keyword evidence="6" id="KW-0137">Centromere</keyword>
<gene>
    <name evidence="7" type="ORF">GSLYS_00003275001</name>
</gene>
<comment type="similarity">
    <text evidence="3">Belongs to the CENP-N/CHL4 family.</text>
</comment>
<dbReference type="GO" id="GO:0005654">
    <property type="term" value="C:nucleoplasm"/>
    <property type="evidence" value="ECO:0007669"/>
    <property type="project" value="TreeGrafter"/>
</dbReference>
<dbReference type="PANTHER" id="PTHR46790:SF1">
    <property type="entry name" value="CENTROMERE PROTEIN N"/>
    <property type="match status" value="1"/>
</dbReference>
<protein>
    <recommendedName>
        <fullName evidence="9">Centromere protein N</fullName>
    </recommendedName>
</protein>
<evidence type="ECO:0000256" key="6">
    <source>
        <dbReference type="ARBA" id="ARBA00023328"/>
    </source>
</evidence>
<dbReference type="Pfam" id="PF05238">
    <property type="entry name" value="CENP-N"/>
    <property type="match status" value="1"/>
</dbReference>
<keyword evidence="5" id="KW-0539">Nucleus</keyword>
<evidence type="ECO:0000256" key="5">
    <source>
        <dbReference type="ARBA" id="ARBA00023242"/>
    </source>
</evidence>
<dbReference type="GO" id="GO:0007059">
    <property type="term" value="P:chromosome segregation"/>
    <property type="evidence" value="ECO:0007669"/>
    <property type="project" value="InterPro"/>
</dbReference>
<dbReference type="InterPro" id="IPR007902">
    <property type="entry name" value="Chl4/mis15/CENP-N"/>
</dbReference>
<evidence type="ECO:0000256" key="2">
    <source>
        <dbReference type="ARBA" id="ARBA00004584"/>
    </source>
</evidence>
<dbReference type="InterPro" id="IPR052011">
    <property type="entry name" value="CENP-NAC/CAD_complex"/>
</dbReference>
<sequence length="358" mass="40269">MALTQQSKEIVKSVVSRCRNSAIPEIFFRWGRLNNANLNRQSFSGAKHQIISKILKLIQEEACDLNDEIIGELELVYTQLESRSTIWKVYKLTGTDLNLNLDPRTLRSKLQQSLELKWKDGCVYGNMRMFAGGVWLRMHMSLSLAQGNGGKKTGAYQAKNSVFVVTFPGSPYVMVSKAGVKLVKLVTEAISSVMNAASLVDIQLSGKHVASLADIVLRKDSKVSISSTYRDKEEAENPLIEKQPRKRKAPEEEFLDSENIVDEDREEKRLRIETVVNKFGYEPQPVLERLSYSFDIKFHGEEMDTTCKSSVEIRGKSTLEGICQLAKTGLTKFPLPAHIGSITSSCLRNSFTIQNKKK</sequence>
<comment type="subcellular location">
    <subcellularLocation>
        <location evidence="2">Chromosome</location>
        <location evidence="2">Centromere</location>
    </subcellularLocation>
    <subcellularLocation>
        <location evidence="1">Nucleus</location>
    </subcellularLocation>
</comment>
<keyword evidence="4" id="KW-0158">Chromosome</keyword>
<dbReference type="GO" id="GO:0034080">
    <property type="term" value="P:CENP-A containing chromatin assembly"/>
    <property type="evidence" value="ECO:0007669"/>
    <property type="project" value="InterPro"/>
</dbReference>
<dbReference type="AlphaFoldDB" id="A0AAV2H7E3"/>
<evidence type="ECO:0008006" key="9">
    <source>
        <dbReference type="Google" id="ProtNLM"/>
    </source>
</evidence>